<name>R7T105_DICSQ</name>
<dbReference type="Proteomes" id="UP000053319">
    <property type="component" value="Unassembled WGS sequence"/>
</dbReference>
<dbReference type="HOGENOM" id="CLU_1151766_0_0_1"/>
<gene>
    <name evidence="1" type="ORF">DICSQDRAFT_169509</name>
</gene>
<dbReference type="EMBL" id="JH719407">
    <property type="protein sequence ID" value="EJF61928.1"/>
    <property type="molecule type" value="Genomic_DNA"/>
</dbReference>
<dbReference type="KEGG" id="dsq:DICSQDRAFT_169509"/>
<sequence>MLAEDEYLAFDNDLGEFDPDDYLDSCIEEVDSSPPPLADPPPRTHARSTLYENYTRALSNSMEAGGMSLEDRVLACIDYMNTTGINLLNQASVNQSRPSIQSGHQPHHPSQQHYNLVDLEVDNTGVPPSAQQVVVGIEDGTTLPEADTTGPDVVPRRDPFLMANQGSELSELETTQERFGASEGTVLRSQAANGAQAGWEALPAMEATVDETLDAVELRWVGSEFIYFLDIRDGQRDISDE</sequence>
<evidence type="ECO:0000313" key="2">
    <source>
        <dbReference type="Proteomes" id="UP000053319"/>
    </source>
</evidence>
<protein>
    <submittedName>
        <fullName evidence="1">Uncharacterized protein</fullName>
    </submittedName>
</protein>
<proteinExistence type="predicted"/>
<organism evidence="1 2">
    <name type="scientific">Dichomitus squalens (strain LYAD-421)</name>
    <name type="common">Western red white-rot fungus</name>
    <dbReference type="NCBI Taxonomy" id="732165"/>
    <lineage>
        <taxon>Eukaryota</taxon>
        <taxon>Fungi</taxon>
        <taxon>Dikarya</taxon>
        <taxon>Basidiomycota</taxon>
        <taxon>Agaricomycotina</taxon>
        <taxon>Agaricomycetes</taxon>
        <taxon>Polyporales</taxon>
        <taxon>Polyporaceae</taxon>
        <taxon>Dichomitus</taxon>
    </lineage>
</organism>
<accession>R7T105</accession>
<dbReference type="RefSeq" id="XP_007365183.1">
    <property type="nucleotide sequence ID" value="XM_007365121.1"/>
</dbReference>
<evidence type="ECO:0000313" key="1">
    <source>
        <dbReference type="EMBL" id="EJF61928.1"/>
    </source>
</evidence>
<reference evidence="1 2" key="1">
    <citation type="journal article" date="2012" name="Science">
        <title>The Paleozoic origin of enzymatic lignin decomposition reconstructed from 31 fungal genomes.</title>
        <authorList>
            <person name="Floudas D."/>
            <person name="Binder M."/>
            <person name="Riley R."/>
            <person name="Barry K."/>
            <person name="Blanchette R.A."/>
            <person name="Henrissat B."/>
            <person name="Martinez A.T."/>
            <person name="Otillar R."/>
            <person name="Spatafora J.W."/>
            <person name="Yadav J.S."/>
            <person name="Aerts A."/>
            <person name="Benoit I."/>
            <person name="Boyd A."/>
            <person name="Carlson A."/>
            <person name="Copeland A."/>
            <person name="Coutinho P.M."/>
            <person name="de Vries R.P."/>
            <person name="Ferreira P."/>
            <person name="Findley K."/>
            <person name="Foster B."/>
            <person name="Gaskell J."/>
            <person name="Glotzer D."/>
            <person name="Gorecki P."/>
            <person name="Heitman J."/>
            <person name="Hesse C."/>
            <person name="Hori C."/>
            <person name="Igarashi K."/>
            <person name="Jurgens J.A."/>
            <person name="Kallen N."/>
            <person name="Kersten P."/>
            <person name="Kohler A."/>
            <person name="Kuees U."/>
            <person name="Kumar T.K.A."/>
            <person name="Kuo A."/>
            <person name="LaButti K."/>
            <person name="Larrondo L.F."/>
            <person name="Lindquist E."/>
            <person name="Ling A."/>
            <person name="Lombard V."/>
            <person name="Lucas S."/>
            <person name="Lundell T."/>
            <person name="Martin R."/>
            <person name="McLaughlin D.J."/>
            <person name="Morgenstern I."/>
            <person name="Morin E."/>
            <person name="Murat C."/>
            <person name="Nagy L.G."/>
            <person name="Nolan M."/>
            <person name="Ohm R.A."/>
            <person name="Patyshakuliyeva A."/>
            <person name="Rokas A."/>
            <person name="Ruiz-Duenas F.J."/>
            <person name="Sabat G."/>
            <person name="Salamov A."/>
            <person name="Samejima M."/>
            <person name="Schmutz J."/>
            <person name="Slot J.C."/>
            <person name="St John F."/>
            <person name="Stenlid J."/>
            <person name="Sun H."/>
            <person name="Sun S."/>
            <person name="Syed K."/>
            <person name="Tsang A."/>
            <person name="Wiebenga A."/>
            <person name="Young D."/>
            <person name="Pisabarro A."/>
            <person name="Eastwood D.C."/>
            <person name="Martin F."/>
            <person name="Cullen D."/>
            <person name="Grigoriev I.V."/>
            <person name="Hibbett D.S."/>
        </authorList>
    </citation>
    <scope>NUCLEOTIDE SEQUENCE [LARGE SCALE GENOMIC DNA]</scope>
    <source>
        <strain evidence="1 2">LYAD-421 SS1</strain>
    </source>
</reference>
<dbReference type="GeneID" id="18838976"/>
<dbReference type="AlphaFoldDB" id="R7T105"/>